<evidence type="ECO:0000313" key="3">
    <source>
        <dbReference type="EMBL" id="MQL78875.1"/>
    </source>
</evidence>
<evidence type="ECO:0000313" key="4">
    <source>
        <dbReference type="Proteomes" id="UP000652761"/>
    </source>
</evidence>
<dbReference type="Proteomes" id="UP000652761">
    <property type="component" value="Unassembled WGS sequence"/>
</dbReference>
<dbReference type="AlphaFoldDB" id="A0A843U5X5"/>
<dbReference type="Gene3D" id="3.10.20.90">
    <property type="entry name" value="Phosphatidylinositol 3-kinase Catalytic Subunit, Chain A, domain 1"/>
    <property type="match status" value="1"/>
</dbReference>
<dbReference type="SMART" id="SM00666">
    <property type="entry name" value="PB1"/>
    <property type="match status" value="1"/>
</dbReference>
<comment type="caution">
    <text evidence="3">The sequence shown here is derived from an EMBL/GenBank/DDBJ whole genome shotgun (WGS) entry which is preliminary data.</text>
</comment>
<dbReference type="InterPro" id="IPR053198">
    <property type="entry name" value="Gynoecium_Dev_Regulator"/>
</dbReference>
<keyword evidence="4" id="KW-1185">Reference proteome</keyword>
<dbReference type="SUPFAM" id="SSF54277">
    <property type="entry name" value="CAD &amp; PB1 domains"/>
    <property type="match status" value="1"/>
</dbReference>
<proteinExistence type="predicted"/>
<feature type="region of interest" description="Disordered" evidence="1">
    <location>
        <begin position="231"/>
        <end position="283"/>
    </location>
</feature>
<dbReference type="CDD" id="cd06410">
    <property type="entry name" value="PB1_UP2"/>
    <property type="match status" value="1"/>
</dbReference>
<feature type="domain" description="PB1" evidence="2">
    <location>
        <begin position="65"/>
        <end position="160"/>
    </location>
</feature>
<dbReference type="EMBL" id="NMUH01000421">
    <property type="protein sequence ID" value="MQL78875.1"/>
    <property type="molecule type" value="Genomic_DNA"/>
</dbReference>
<dbReference type="Pfam" id="PF00564">
    <property type="entry name" value="PB1"/>
    <property type="match status" value="1"/>
</dbReference>
<feature type="compositionally biased region" description="Polar residues" evidence="1">
    <location>
        <begin position="371"/>
        <end position="380"/>
    </location>
</feature>
<feature type="region of interest" description="Disordered" evidence="1">
    <location>
        <begin position="1"/>
        <end position="47"/>
    </location>
</feature>
<organism evidence="3 4">
    <name type="scientific">Colocasia esculenta</name>
    <name type="common">Wild taro</name>
    <name type="synonym">Arum esculentum</name>
    <dbReference type="NCBI Taxonomy" id="4460"/>
    <lineage>
        <taxon>Eukaryota</taxon>
        <taxon>Viridiplantae</taxon>
        <taxon>Streptophyta</taxon>
        <taxon>Embryophyta</taxon>
        <taxon>Tracheophyta</taxon>
        <taxon>Spermatophyta</taxon>
        <taxon>Magnoliopsida</taxon>
        <taxon>Liliopsida</taxon>
        <taxon>Araceae</taxon>
        <taxon>Aroideae</taxon>
        <taxon>Colocasieae</taxon>
        <taxon>Colocasia</taxon>
    </lineage>
</organism>
<protein>
    <recommendedName>
        <fullName evidence="2">PB1 domain-containing protein</fullName>
    </recommendedName>
</protein>
<reference evidence="3" key="1">
    <citation type="submission" date="2017-07" db="EMBL/GenBank/DDBJ databases">
        <title>Taro Niue Genome Assembly and Annotation.</title>
        <authorList>
            <person name="Atibalentja N."/>
            <person name="Keating K."/>
            <person name="Fields C.J."/>
        </authorList>
    </citation>
    <scope>NUCLEOTIDE SEQUENCE</scope>
    <source>
        <strain evidence="3">Niue_2</strain>
        <tissue evidence="3">Leaf</tissue>
    </source>
</reference>
<name>A0A843U5X5_COLES</name>
<accession>A0A843U5X5</accession>
<feature type="compositionally biased region" description="Low complexity" evidence="1">
    <location>
        <begin position="1"/>
        <end position="16"/>
    </location>
</feature>
<evidence type="ECO:0000256" key="1">
    <source>
        <dbReference type="SAM" id="MobiDB-lite"/>
    </source>
</evidence>
<dbReference type="PANTHER" id="PTHR31066">
    <property type="entry name" value="OS05G0427100 PROTEIN-RELATED"/>
    <property type="match status" value="1"/>
</dbReference>
<evidence type="ECO:0000259" key="2">
    <source>
        <dbReference type="SMART" id="SM00666"/>
    </source>
</evidence>
<sequence length="724" mass="77323">MEAAQPAGALAPGGYADSVDSLSPRSRGGESWDEPLPAPTAATGGGGNPKLRLMCSYGGHIVPRPHDKALCYLGGETRIMAVDRHSSLADIHARLSRSLLGGRPFSLKYQLPSEDLDSLISVATDEDLENMIEEYDRVAASSGAGAGAKHSRLRLFLFPAKGDSSTGLPSSASSSIVAGGSLLDDSSKSETWFVDALNGAIPLLARNHSSADSAASSVNCLLGLEDSYPSNAAAGGGPTESESGQLLFPRRDSSGKLVGGGRHGAQDVQSMPDSPMLETASSFGSASSAPFLSSLPPIPVRPEDERSTDPKVAVDAASMEEQFAQMNISGQQQKPPLDVESFKHHLQHFPPPPPLHSINPIALAAEEASRETSTTVSPTDNPIPGAVISSNSDDISHQGGIWRSPPQQPQHQQQPQQQLPDRQVLDNHKVLDVPISGDAISRPVYYQEWPSNASDPQQQETHFSDPSYRFPVHVTEQGYLLHRPSMQLPPMRAVEQLQQQPLQQQAQQQQGAIPHSATAHHPTGTVLPIPSYYNQMLIHPQQQLPQVATHSYRPQVPLYFLPIHHGSAYNLPVQPKLGDSVATALVPSTGKPTVPPPSSVHPPHVAPAHKQELPTNVYLTGLGSTPALSQPPQPTKLIHLDQSSQYVGYQPLHHPTSQTAPSRPAASGYGFEYVDAVHAYQMYYTPASSAALAPQYQMMNAGSVTAEPPLALQQQTDAKQTSSS</sequence>
<gene>
    <name evidence="3" type="ORF">Taro_011296</name>
</gene>
<dbReference type="InterPro" id="IPR000270">
    <property type="entry name" value="PB1_dom"/>
</dbReference>
<dbReference type="PANTHER" id="PTHR31066:SF27">
    <property type="entry name" value="EXPRESSED PROTEIN"/>
    <property type="match status" value="1"/>
</dbReference>
<dbReference type="OrthoDB" id="774308at2759"/>
<feature type="compositionally biased region" description="Low complexity" evidence="1">
    <location>
        <begin position="409"/>
        <end position="418"/>
    </location>
</feature>
<feature type="region of interest" description="Disordered" evidence="1">
    <location>
        <begin position="366"/>
        <end position="420"/>
    </location>
</feature>